<evidence type="ECO:0000313" key="16">
    <source>
        <dbReference type="Proteomes" id="UP000238348"/>
    </source>
</evidence>
<dbReference type="SMART" id="SM00271">
    <property type="entry name" value="DnaJ"/>
    <property type="match status" value="1"/>
</dbReference>
<evidence type="ECO:0000256" key="8">
    <source>
        <dbReference type="ARBA" id="ARBA00053423"/>
    </source>
</evidence>
<dbReference type="Proteomes" id="UP000238348">
    <property type="component" value="Chromosome"/>
</dbReference>
<comment type="function">
    <text evidence="8 11">Participates actively in the response to hyperosmotic and heat shock by preventing the aggregation of stress-denatured proteins and by disaggregating proteins, also in an autonomous, DnaK-independent fashion. Unfolded proteins bind initially to DnaJ; upon interaction with the DnaJ-bound protein, DnaK hydrolyzes its bound ATP, resulting in the formation of a stable complex. GrpE releases ADP from DnaK; ATP binding to DnaK triggers the release of the substrate protein, thus completing the reaction cycle. Several rounds of ATP-dependent interactions between DnaJ, DnaK and GrpE are required for fully efficient folding. Also involved, together with DnaK and GrpE, in the DNA replication of plasmids through activation of initiation proteins.</text>
</comment>
<feature type="binding site" evidence="11">
    <location>
        <position position="164"/>
    </location>
    <ligand>
        <name>Zn(2+)</name>
        <dbReference type="ChEBI" id="CHEBI:29105"/>
        <label>2</label>
    </ligand>
</feature>
<dbReference type="PANTHER" id="PTHR43096:SF10">
    <property type="entry name" value="CHAPERONE PROTEIN DNAJ A6, CHLOROPLASTIC"/>
    <property type="match status" value="1"/>
</dbReference>
<evidence type="ECO:0000256" key="3">
    <source>
        <dbReference type="ARBA" id="ARBA00022737"/>
    </source>
</evidence>
<dbReference type="OrthoDB" id="9779889at2"/>
<dbReference type="Gene3D" id="2.10.230.10">
    <property type="entry name" value="Heat shock protein DnaJ, cysteine-rich domain"/>
    <property type="match status" value="1"/>
</dbReference>
<feature type="binding site" evidence="11">
    <location>
        <position position="189"/>
    </location>
    <ligand>
        <name>Zn(2+)</name>
        <dbReference type="ChEBI" id="CHEBI:29105"/>
        <label>2</label>
    </ligand>
</feature>
<keyword evidence="6 11" id="KW-0346">Stress response</keyword>
<dbReference type="PRINTS" id="PR00625">
    <property type="entry name" value="JDOMAIN"/>
</dbReference>
<dbReference type="InterPro" id="IPR001623">
    <property type="entry name" value="DnaJ_domain"/>
</dbReference>
<feature type="binding site" evidence="11">
    <location>
        <position position="186"/>
    </location>
    <ligand>
        <name>Zn(2+)</name>
        <dbReference type="ChEBI" id="CHEBI:29105"/>
        <label>2</label>
    </ligand>
</feature>
<evidence type="ECO:0000256" key="1">
    <source>
        <dbReference type="ARBA" id="ARBA00022705"/>
    </source>
</evidence>
<dbReference type="GO" id="GO:0008270">
    <property type="term" value="F:zinc ion binding"/>
    <property type="evidence" value="ECO:0007669"/>
    <property type="project" value="UniProtKB-UniRule"/>
</dbReference>
<keyword evidence="7 11" id="KW-0143">Chaperone</keyword>
<dbReference type="GO" id="GO:0006260">
    <property type="term" value="P:DNA replication"/>
    <property type="evidence" value="ECO:0007669"/>
    <property type="project" value="UniProtKB-KW"/>
</dbReference>
<evidence type="ECO:0000256" key="10">
    <source>
        <dbReference type="ARBA" id="ARBA00067609"/>
    </source>
</evidence>
<gene>
    <name evidence="11 15" type="primary">dnaJ</name>
    <name evidence="15" type="ORF">SOCE26_021840</name>
</gene>
<dbReference type="Gene3D" id="2.60.260.20">
    <property type="entry name" value="Urease metallochaperone UreE, N-terminal domain"/>
    <property type="match status" value="2"/>
</dbReference>
<keyword evidence="2 11" id="KW-0479">Metal-binding</keyword>
<evidence type="ECO:0000256" key="9">
    <source>
        <dbReference type="ARBA" id="ARBA00061004"/>
    </source>
</evidence>
<feature type="repeat" description="CXXCXGXG motif" evidence="11">
    <location>
        <begin position="200"/>
        <end position="207"/>
    </location>
</feature>
<feature type="domain" description="J" evidence="13">
    <location>
        <begin position="6"/>
        <end position="71"/>
    </location>
</feature>
<dbReference type="CDD" id="cd10747">
    <property type="entry name" value="DnaJ_C"/>
    <property type="match status" value="1"/>
</dbReference>
<dbReference type="Gene3D" id="1.10.287.110">
    <property type="entry name" value="DnaJ domain"/>
    <property type="match status" value="1"/>
</dbReference>
<sequence length="364" mass="38898">MSEKRDFYEVLGLARDATPDDIRKAYRQAALKYHPDRNPGDTSAESRFKEATEAYQVLSDEEKRRRYDQFGHAGLEGMGGGGFDGDIFSHFQDIFSEFFGGFGGAGQRRRRGGPARGQDIRVQQRLSLREALLGCKREVVLRTPVACDECSGSGAKPGTKRKPCGTCGGAGQVSTSRGFVMFTQTCPECSGEGSVIKTPCATCKGFGAVEKTRKVVVNFPAGIDGGQRLRVPGQGMPGAQGAPPGDLYVDVDLAADERFERDGLDLVTRVPISFVDAALGSTIKLDLPDETTVDVEVPAGVQPGEVISVKGKGAPRIDGRGRGALQVIVQVEVPRNLSPAAQELLRQFQDEVAKHHGGAKAATA</sequence>
<dbReference type="FunFam" id="2.60.260.20:FF:000013">
    <property type="entry name" value="DnaJ subfamily B member 11"/>
    <property type="match status" value="1"/>
</dbReference>
<dbReference type="PROSITE" id="PS51188">
    <property type="entry name" value="ZF_CR"/>
    <property type="match status" value="1"/>
</dbReference>
<dbReference type="InterPro" id="IPR036869">
    <property type="entry name" value="J_dom_sf"/>
</dbReference>
<feature type="binding site" evidence="11">
    <location>
        <position position="167"/>
    </location>
    <ligand>
        <name>Zn(2+)</name>
        <dbReference type="ChEBI" id="CHEBI:29105"/>
        <label>2</label>
    </ligand>
</feature>
<dbReference type="NCBIfam" id="NF008035">
    <property type="entry name" value="PRK10767.1"/>
    <property type="match status" value="1"/>
</dbReference>
<dbReference type="Pfam" id="PF01556">
    <property type="entry name" value="DnaJ_C"/>
    <property type="match status" value="1"/>
</dbReference>
<dbReference type="NCBIfam" id="TIGR02349">
    <property type="entry name" value="DnaJ_bact"/>
    <property type="match status" value="1"/>
</dbReference>
<accession>A0A2L0ENA7</accession>
<dbReference type="InterPro" id="IPR012724">
    <property type="entry name" value="DnaJ"/>
</dbReference>
<dbReference type="FunFam" id="1.10.287.110:FF:000034">
    <property type="entry name" value="Chaperone protein DnaJ"/>
    <property type="match status" value="1"/>
</dbReference>
<feature type="binding site" evidence="11">
    <location>
        <position position="150"/>
    </location>
    <ligand>
        <name>Zn(2+)</name>
        <dbReference type="ChEBI" id="CHEBI:29105"/>
        <label>1</label>
    </ligand>
</feature>
<dbReference type="SUPFAM" id="SSF49493">
    <property type="entry name" value="HSP40/DnaJ peptide-binding domain"/>
    <property type="match status" value="2"/>
</dbReference>
<evidence type="ECO:0000256" key="12">
    <source>
        <dbReference type="PROSITE-ProRule" id="PRU00546"/>
    </source>
</evidence>
<proteinExistence type="inferred from homology"/>
<dbReference type="GO" id="GO:0005737">
    <property type="term" value="C:cytoplasm"/>
    <property type="evidence" value="ECO:0007669"/>
    <property type="project" value="UniProtKB-SubCell"/>
</dbReference>
<evidence type="ECO:0000259" key="13">
    <source>
        <dbReference type="PROSITE" id="PS50076"/>
    </source>
</evidence>
<dbReference type="EMBL" id="CP012673">
    <property type="protein sequence ID" value="AUX40783.1"/>
    <property type="molecule type" value="Genomic_DNA"/>
</dbReference>
<dbReference type="InterPro" id="IPR008971">
    <property type="entry name" value="HSP40/DnaJ_pept-bd"/>
</dbReference>
<evidence type="ECO:0000256" key="11">
    <source>
        <dbReference type="HAMAP-Rule" id="MF_01152"/>
    </source>
</evidence>
<feature type="domain" description="CR-type" evidence="14">
    <location>
        <begin position="134"/>
        <end position="212"/>
    </location>
</feature>
<evidence type="ECO:0000313" key="15">
    <source>
        <dbReference type="EMBL" id="AUX40783.1"/>
    </source>
</evidence>
<comment type="domain">
    <text evidence="11">The J domain is necessary and sufficient to stimulate DnaK ATPase activity. Zinc center 1 plays an important role in the autonomous, DnaK-independent chaperone activity of DnaJ. Zinc center 2 is essential for interaction with DnaK and for DnaJ activity.</text>
</comment>
<evidence type="ECO:0000256" key="7">
    <source>
        <dbReference type="ARBA" id="ARBA00023186"/>
    </source>
</evidence>
<evidence type="ECO:0000256" key="5">
    <source>
        <dbReference type="ARBA" id="ARBA00022833"/>
    </source>
</evidence>
<keyword evidence="5 11" id="KW-0862">Zinc</keyword>
<dbReference type="FunFam" id="2.10.230.10:FF:000002">
    <property type="entry name" value="Molecular chaperone DnaJ"/>
    <property type="match status" value="1"/>
</dbReference>
<comment type="cofactor">
    <cofactor evidence="11">
        <name>Zn(2+)</name>
        <dbReference type="ChEBI" id="CHEBI:29105"/>
    </cofactor>
    <text evidence="11">Binds 2 Zn(2+) ions per monomer.</text>
</comment>
<evidence type="ECO:0000256" key="4">
    <source>
        <dbReference type="ARBA" id="ARBA00022771"/>
    </source>
</evidence>
<feature type="binding site" evidence="11">
    <location>
        <position position="200"/>
    </location>
    <ligand>
        <name>Zn(2+)</name>
        <dbReference type="ChEBI" id="CHEBI:29105"/>
        <label>1</label>
    </ligand>
</feature>
<keyword evidence="11" id="KW-0963">Cytoplasm</keyword>
<evidence type="ECO:0000259" key="14">
    <source>
        <dbReference type="PROSITE" id="PS51188"/>
    </source>
</evidence>
<feature type="repeat" description="CXXCXGXG motif" evidence="11">
    <location>
        <begin position="147"/>
        <end position="154"/>
    </location>
</feature>
<organism evidence="15 16">
    <name type="scientific">Sorangium cellulosum</name>
    <name type="common">Polyangium cellulosum</name>
    <dbReference type="NCBI Taxonomy" id="56"/>
    <lineage>
        <taxon>Bacteria</taxon>
        <taxon>Pseudomonadati</taxon>
        <taxon>Myxococcota</taxon>
        <taxon>Polyangia</taxon>
        <taxon>Polyangiales</taxon>
        <taxon>Polyangiaceae</taxon>
        <taxon>Sorangium</taxon>
    </lineage>
</organism>
<dbReference type="RefSeq" id="WP_104978534.1">
    <property type="nucleotide sequence ID" value="NZ_CP012673.1"/>
</dbReference>
<dbReference type="InterPro" id="IPR002939">
    <property type="entry name" value="DnaJ_C"/>
</dbReference>
<dbReference type="SUPFAM" id="SSF46565">
    <property type="entry name" value="Chaperone J-domain"/>
    <property type="match status" value="1"/>
</dbReference>
<dbReference type="HAMAP" id="MF_01152">
    <property type="entry name" value="DnaJ"/>
    <property type="match status" value="1"/>
</dbReference>
<keyword evidence="3 11" id="KW-0677">Repeat</keyword>
<dbReference type="PROSITE" id="PS00636">
    <property type="entry name" value="DNAJ_1"/>
    <property type="match status" value="1"/>
</dbReference>
<feature type="binding site" evidence="11">
    <location>
        <position position="203"/>
    </location>
    <ligand>
        <name>Zn(2+)</name>
        <dbReference type="ChEBI" id="CHEBI:29105"/>
        <label>1</label>
    </ligand>
</feature>
<dbReference type="CDD" id="cd10719">
    <property type="entry name" value="DnaJ_zf"/>
    <property type="match status" value="1"/>
</dbReference>
<protein>
    <recommendedName>
        <fullName evidence="10 11">Chaperone protein DnaJ</fullName>
    </recommendedName>
</protein>
<dbReference type="PROSITE" id="PS50076">
    <property type="entry name" value="DNAJ_2"/>
    <property type="match status" value="1"/>
</dbReference>
<name>A0A2L0ENA7_SORCE</name>
<dbReference type="PANTHER" id="PTHR43096">
    <property type="entry name" value="DNAJ HOMOLOG 1, MITOCHONDRIAL-RELATED"/>
    <property type="match status" value="1"/>
</dbReference>
<reference evidence="15 16" key="1">
    <citation type="submission" date="2015-09" db="EMBL/GenBank/DDBJ databases">
        <title>Sorangium comparison.</title>
        <authorList>
            <person name="Zaburannyi N."/>
            <person name="Bunk B."/>
            <person name="Overmann J."/>
            <person name="Mueller R."/>
        </authorList>
    </citation>
    <scope>NUCLEOTIDE SEQUENCE [LARGE SCALE GENOMIC DNA]</scope>
    <source>
        <strain evidence="15 16">So ce26</strain>
    </source>
</reference>
<feature type="repeat" description="CXXCXGXG motif" evidence="11">
    <location>
        <begin position="164"/>
        <end position="171"/>
    </location>
</feature>
<comment type="subunit">
    <text evidence="11">Homodimer.</text>
</comment>
<dbReference type="GO" id="GO:0031072">
    <property type="term" value="F:heat shock protein binding"/>
    <property type="evidence" value="ECO:0007669"/>
    <property type="project" value="InterPro"/>
</dbReference>
<dbReference type="GO" id="GO:0051082">
    <property type="term" value="F:unfolded protein binding"/>
    <property type="evidence" value="ECO:0007669"/>
    <property type="project" value="UniProtKB-UniRule"/>
</dbReference>
<dbReference type="Pfam" id="PF00684">
    <property type="entry name" value="DnaJ_CXXCXGXG"/>
    <property type="match status" value="1"/>
</dbReference>
<dbReference type="AlphaFoldDB" id="A0A2L0ENA7"/>
<dbReference type="GO" id="GO:0005524">
    <property type="term" value="F:ATP binding"/>
    <property type="evidence" value="ECO:0007669"/>
    <property type="project" value="InterPro"/>
</dbReference>
<keyword evidence="4 11" id="KW-0863">Zinc-finger</keyword>
<dbReference type="CDD" id="cd06257">
    <property type="entry name" value="DnaJ"/>
    <property type="match status" value="1"/>
</dbReference>
<comment type="subcellular location">
    <subcellularLocation>
        <location evidence="11">Cytoplasm</location>
    </subcellularLocation>
</comment>
<comment type="similarity">
    <text evidence="9 11">Belongs to the DnaJ family.</text>
</comment>
<dbReference type="InterPro" id="IPR018253">
    <property type="entry name" value="DnaJ_domain_CS"/>
</dbReference>
<dbReference type="Pfam" id="PF00226">
    <property type="entry name" value="DnaJ"/>
    <property type="match status" value="1"/>
</dbReference>
<dbReference type="InterPro" id="IPR036410">
    <property type="entry name" value="HSP_DnaJ_Cys-rich_dom_sf"/>
</dbReference>
<dbReference type="SUPFAM" id="SSF57938">
    <property type="entry name" value="DnaJ/Hsp40 cysteine-rich domain"/>
    <property type="match status" value="1"/>
</dbReference>
<feature type="repeat" description="CXXCXGXG motif" evidence="11">
    <location>
        <begin position="186"/>
        <end position="193"/>
    </location>
</feature>
<keyword evidence="1 11" id="KW-0235">DNA replication</keyword>
<feature type="zinc finger region" description="CR-type" evidence="12">
    <location>
        <begin position="134"/>
        <end position="212"/>
    </location>
</feature>
<dbReference type="GO" id="GO:0042026">
    <property type="term" value="P:protein refolding"/>
    <property type="evidence" value="ECO:0007669"/>
    <property type="project" value="TreeGrafter"/>
</dbReference>
<evidence type="ECO:0000256" key="6">
    <source>
        <dbReference type="ARBA" id="ARBA00023016"/>
    </source>
</evidence>
<feature type="binding site" evidence="11">
    <location>
        <position position="147"/>
    </location>
    <ligand>
        <name>Zn(2+)</name>
        <dbReference type="ChEBI" id="CHEBI:29105"/>
        <label>1</label>
    </ligand>
</feature>
<dbReference type="InterPro" id="IPR001305">
    <property type="entry name" value="HSP_DnaJ_Cys-rich_dom"/>
</dbReference>
<dbReference type="GO" id="GO:0009408">
    <property type="term" value="P:response to heat"/>
    <property type="evidence" value="ECO:0007669"/>
    <property type="project" value="InterPro"/>
</dbReference>
<evidence type="ECO:0000256" key="2">
    <source>
        <dbReference type="ARBA" id="ARBA00022723"/>
    </source>
</evidence>